<evidence type="ECO:0000256" key="1">
    <source>
        <dbReference type="SAM" id="MobiDB-lite"/>
    </source>
</evidence>
<dbReference type="EMBL" id="BMAT01014004">
    <property type="protein sequence ID" value="GFS24695.1"/>
    <property type="molecule type" value="Genomic_DNA"/>
</dbReference>
<comment type="caution">
    <text evidence="2">The sequence shown here is derived from an EMBL/GenBank/DDBJ whole genome shotgun (WGS) entry which is preliminary data.</text>
</comment>
<feature type="compositionally biased region" description="Polar residues" evidence="1">
    <location>
        <begin position="64"/>
        <end position="96"/>
    </location>
</feature>
<feature type="region of interest" description="Disordered" evidence="1">
    <location>
        <begin position="1"/>
        <end position="96"/>
    </location>
</feature>
<protein>
    <recommendedName>
        <fullName evidence="4">IBB domain-containing protein</fullName>
    </recommendedName>
</protein>
<dbReference type="AlphaFoldDB" id="A0AAV4JSJ1"/>
<keyword evidence="3" id="KW-1185">Reference proteome</keyword>
<sequence length="96" mass="11227">MGVEVKEINREKLGGKEKEMTKRNSRQIDRKDRKQRDRERDERTRYNRKEGVSLSPALELSRQMAYSNSGATSIRTEVSTTEQEGSTNTWNAFRTM</sequence>
<name>A0AAV4JSJ1_9GAST</name>
<evidence type="ECO:0008006" key="4">
    <source>
        <dbReference type="Google" id="ProtNLM"/>
    </source>
</evidence>
<evidence type="ECO:0000313" key="3">
    <source>
        <dbReference type="Proteomes" id="UP000762676"/>
    </source>
</evidence>
<evidence type="ECO:0000313" key="2">
    <source>
        <dbReference type="EMBL" id="GFS24695.1"/>
    </source>
</evidence>
<organism evidence="2 3">
    <name type="scientific">Elysia marginata</name>
    <dbReference type="NCBI Taxonomy" id="1093978"/>
    <lineage>
        <taxon>Eukaryota</taxon>
        <taxon>Metazoa</taxon>
        <taxon>Spiralia</taxon>
        <taxon>Lophotrochozoa</taxon>
        <taxon>Mollusca</taxon>
        <taxon>Gastropoda</taxon>
        <taxon>Heterobranchia</taxon>
        <taxon>Euthyneura</taxon>
        <taxon>Panpulmonata</taxon>
        <taxon>Sacoglossa</taxon>
        <taxon>Placobranchoidea</taxon>
        <taxon>Plakobranchidae</taxon>
        <taxon>Elysia</taxon>
    </lineage>
</organism>
<proteinExistence type="predicted"/>
<dbReference type="Proteomes" id="UP000762676">
    <property type="component" value="Unassembled WGS sequence"/>
</dbReference>
<reference evidence="2 3" key="1">
    <citation type="journal article" date="2021" name="Elife">
        <title>Chloroplast acquisition without the gene transfer in kleptoplastic sea slugs, Plakobranchus ocellatus.</title>
        <authorList>
            <person name="Maeda T."/>
            <person name="Takahashi S."/>
            <person name="Yoshida T."/>
            <person name="Shimamura S."/>
            <person name="Takaki Y."/>
            <person name="Nagai Y."/>
            <person name="Toyoda A."/>
            <person name="Suzuki Y."/>
            <person name="Arimoto A."/>
            <person name="Ishii H."/>
            <person name="Satoh N."/>
            <person name="Nishiyama T."/>
            <person name="Hasebe M."/>
            <person name="Maruyama T."/>
            <person name="Minagawa J."/>
            <person name="Obokata J."/>
            <person name="Shigenobu S."/>
        </authorList>
    </citation>
    <scope>NUCLEOTIDE SEQUENCE [LARGE SCALE GENOMIC DNA]</scope>
</reference>
<feature type="compositionally biased region" description="Basic and acidic residues" evidence="1">
    <location>
        <begin position="1"/>
        <end position="51"/>
    </location>
</feature>
<accession>A0AAV4JSJ1</accession>
<gene>
    <name evidence="2" type="ORF">ElyMa_007009900</name>
</gene>